<keyword evidence="1" id="KW-0472">Membrane</keyword>
<reference evidence="2" key="6">
    <citation type="submission" date="2004-03" db="EMBL/GenBank/DDBJ databases">
        <authorList>
            <person name="Arakawa T."/>
            <person name="Carninci P."/>
            <person name="Fukuda S."/>
            <person name="Hashizume W."/>
            <person name="Hayashida K."/>
            <person name="Hori F."/>
            <person name="Iida J."/>
            <person name="Imamura K."/>
            <person name="Imotani K."/>
            <person name="Itoh M."/>
            <person name="Kanagawa S."/>
            <person name="Kawai J."/>
            <person name="Kojima M."/>
            <person name="Konno H."/>
            <person name="Murata M."/>
            <person name="Nakamura M."/>
            <person name="Ninomiya N."/>
            <person name="Nishiyori H."/>
            <person name="Nomura K."/>
            <person name="Ohno M."/>
            <person name="Sakazume N."/>
            <person name="Sano H."/>
            <person name="Sasaki D."/>
            <person name="Shibata K."/>
            <person name="Shiraki T."/>
            <person name="Tagami M."/>
            <person name="Tagami Y."/>
            <person name="Waki K."/>
            <person name="Watahiki A."/>
            <person name="Muramatsu M."/>
            <person name="Hayashizaki Y."/>
        </authorList>
    </citation>
    <scope>NUCLEOTIDE SEQUENCE</scope>
    <source>
        <tissue evidence="2">Mammary gland</tissue>
    </source>
</reference>
<dbReference type="EMBL" id="AK145090">
    <property type="protein sequence ID" value="BAE26231.1"/>
    <property type="molecule type" value="mRNA"/>
</dbReference>
<accession>Q3UM67</accession>
<organism evidence="2">
    <name type="scientific">Mus musculus</name>
    <name type="common">Mouse</name>
    <dbReference type="NCBI Taxonomy" id="10090"/>
    <lineage>
        <taxon>Eukaryota</taxon>
        <taxon>Metazoa</taxon>
        <taxon>Chordata</taxon>
        <taxon>Craniata</taxon>
        <taxon>Vertebrata</taxon>
        <taxon>Euteleostomi</taxon>
        <taxon>Mammalia</taxon>
        <taxon>Eutheria</taxon>
        <taxon>Euarchontoglires</taxon>
        <taxon>Glires</taxon>
        <taxon>Rodentia</taxon>
        <taxon>Myomorpha</taxon>
        <taxon>Muroidea</taxon>
        <taxon>Muridae</taxon>
        <taxon>Murinae</taxon>
        <taxon>Mus</taxon>
        <taxon>Mus</taxon>
    </lineage>
</organism>
<sequence>MQFMGQGFHYRLIGGSLKEVPFLCSGGDSGITRTACLEAFVDLKQKPERGEWRSPLARPSVSECCSTNPRQAWSLGRKVALPSAEGEGHSQVLSQGKPLLFGSPTLRCLASFYLPLFTYRLSFVAVSYGVFLSLSVQVMNV</sequence>
<name>Q3UM67_MOUSE</name>
<proteinExistence type="evidence at transcript level"/>
<reference evidence="2" key="1">
    <citation type="journal article" date="1999" name="Methods Enzymol.">
        <title>High-efficiency full-length cDNA cloning.</title>
        <authorList>
            <person name="Carninci P."/>
            <person name="Hayashizaki Y."/>
        </authorList>
    </citation>
    <scope>NUCLEOTIDE SEQUENCE</scope>
    <source>
        <tissue evidence="2">Mammary gland</tissue>
    </source>
</reference>
<reference evidence="2" key="3">
    <citation type="journal article" date="2000" name="Genome Res.">
        <title>RIKEN integrated sequence analysis (RISA) system--384-format sequencing pipeline with 384 multicapillary sequencer.</title>
        <authorList>
            <person name="Shibata K."/>
            <person name="Itoh M."/>
            <person name="Aizawa K."/>
            <person name="Nagaoka S."/>
            <person name="Sasaki N."/>
            <person name="Carninci P."/>
            <person name="Konno H."/>
            <person name="Akiyama J."/>
            <person name="Nishi K."/>
            <person name="Kitsunai T."/>
            <person name="Tashiro H."/>
            <person name="Itoh M."/>
            <person name="Sumi N."/>
            <person name="Ishii Y."/>
            <person name="Nakamura S."/>
            <person name="Hazama M."/>
            <person name="Nishine T."/>
            <person name="Harada A."/>
            <person name="Yamamoto R."/>
            <person name="Matsumoto H."/>
            <person name="Sakaguchi S."/>
            <person name="Ikegami T."/>
            <person name="Kashiwagi K."/>
            <person name="Fujiwake S."/>
            <person name="Inoue K."/>
            <person name="Togawa Y."/>
            <person name="Izawa M."/>
            <person name="Ohara E."/>
            <person name="Watahiki M."/>
            <person name="Yoneda Y."/>
            <person name="Ishikawa T."/>
            <person name="Ozawa K."/>
            <person name="Tanaka T."/>
            <person name="Matsuura S."/>
            <person name="Kawai J."/>
            <person name="Okazaki Y."/>
            <person name="Muramatsu M."/>
            <person name="Inoue Y."/>
            <person name="Kira A."/>
            <person name="Hayashizaki Y."/>
        </authorList>
    </citation>
    <scope>NUCLEOTIDE SEQUENCE</scope>
    <source>
        <tissue evidence="2">Mammary gland</tissue>
    </source>
</reference>
<keyword evidence="1" id="KW-0812">Transmembrane</keyword>
<reference evidence="2" key="5">
    <citation type="journal article" date="2002" name="Nature">
        <title>Analysis of the mouse transcriptome based on functional annotation of 60,770 full-length cDNAs.</title>
        <authorList>
            <consortium name="The FANTOM Consortium and the RIKEN Genome Exploration Research Group Phase I and II Team"/>
        </authorList>
    </citation>
    <scope>NUCLEOTIDE SEQUENCE</scope>
    <source>
        <tissue evidence="2">Mammary gland</tissue>
    </source>
</reference>
<reference evidence="2" key="7">
    <citation type="journal article" date="2005" name="Science">
        <title>The Transcriptional Landscape of the Mammalian Genome.</title>
        <authorList>
            <consortium name="The FANTOM Consortium"/>
            <consortium name="Riken Genome Exploration Research Group and Genome Science Group (Genome Network Project Core Group)"/>
        </authorList>
    </citation>
    <scope>NUCLEOTIDE SEQUENCE</scope>
    <source>
        <tissue evidence="2">Mammary gland</tissue>
    </source>
</reference>
<protein>
    <submittedName>
        <fullName evidence="2">Uncharacterized protein</fullName>
    </submittedName>
</protein>
<dbReference type="AlphaFoldDB" id="Q3UM67"/>
<reference evidence="2" key="4">
    <citation type="journal article" date="2001" name="Nature">
        <title>Functional annotation of a full-length mouse cDNA collection.</title>
        <authorList>
            <consortium name="The RIKEN Genome Exploration Research Group Phase II Team and the FANTOM Consortium"/>
        </authorList>
    </citation>
    <scope>NUCLEOTIDE SEQUENCE</scope>
    <source>
        <tissue evidence="2">Mammary gland</tissue>
    </source>
</reference>
<reference evidence="2" key="8">
    <citation type="journal article" date="2005" name="Science">
        <title>Antisense Transcription in the Mammalian Transcriptome.</title>
        <authorList>
            <consortium name="RIKEN Genome Exploration Research Group and Genome Science Group (Genome Network Project Core Group) and the FANTOM Consortium"/>
        </authorList>
    </citation>
    <scope>NUCLEOTIDE SEQUENCE</scope>
    <source>
        <tissue evidence="2">Mammary gland</tissue>
    </source>
</reference>
<evidence type="ECO:0000256" key="1">
    <source>
        <dbReference type="SAM" id="Phobius"/>
    </source>
</evidence>
<keyword evidence="1" id="KW-1133">Transmembrane helix</keyword>
<reference evidence="2" key="2">
    <citation type="journal article" date="2000" name="Genome Res.">
        <title>Normalization and subtraction of cap-trapper-selected cDNAs to prepare full-length cDNA libraries for rapid discovery of new genes.</title>
        <authorList>
            <person name="Carninci P."/>
            <person name="Shibata Y."/>
            <person name="Hayatsu N."/>
            <person name="Sugahara Y."/>
            <person name="Shibata K."/>
            <person name="Itoh M."/>
            <person name="Konno H."/>
            <person name="Okazaki Y."/>
            <person name="Muramatsu M."/>
            <person name="Hayashizaki Y."/>
        </authorList>
    </citation>
    <scope>NUCLEOTIDE SEQUENCE</scope>
    <source>
        <tissue evidence="2">Mammary gland</tissue>
    </source>
</reference>
<feature type="transmembrane region" description="Helical" evidence="1">
    <location>
        <begin position="117"/>
        <end position="139"/>
    </location>
</feature>
<evidence type="ECO:0000313" key="2">
    <source>
        <dbReference type="EMBL" id="BAE26231.1"/>
    </source>
</evidence>